<reference evidence="3" key="1">
    <citation type="submission" date="2025-08" db="UniProtKB">
        <authorList>
            <consortium name="RefSeq"/>
        </authorList>
    </citation>
    <scope>IDENTIFICATION</scope>
    <source>
        <strain evidence="3">OHB3-1</strain>
    </source>
</reference>
<dbReference type="Pfam" id="PF04646">
    <property type="entry name" value="DUF604"/>
    <property type="match status" value="1"/>
</dbReference>
<keyword evidence="1" id="KW-1133">Transmembrane helix</keyword>
<dbReference type="Proteomes" id="UP000504603">
    <property type="component" value="Unplaced"/>
</dbReference>
<protein>
    <submittedName>
        <fullName evidence="3">Uncharacterized protein LOC111006016</fullName>
    </submittedName>
</protein>
<proteinExistence type="predicted"/>
<gene>
    <name evidence="3" type="primary">LOC111006016</name>
</gene>
<dbReference type="OrthoDB" id="421979at2759"/>
<dbReference type="KEGG" id="mcha:111006016"/>
<dbReference type="FunFam" id="3.90.550.50:FF:000006">
    <property type="entry name" value="Fringe-related protein-like"/>
    <property type="match status" value="1"/>
</dbReference>
<accession>A0A6J1BZ54</accession>
<dbReference type="AlphaFoldDB" id="A0A6J1BZ54"/>
<dbReference type="PANTHER" id="PTHR10811">
    <property type="entry name" value="FRINGE-RELATED"/>
    <property type="match status" value="1"/>
</dbReference>
<evidence type="ECO:0000313" key="2">
    <source>
        <dbReference type="Proteomes" id="UP000504603"/>
    </source>
</evidence>
<evidence type="ECO:0000313" key="3">
    <source>
        <dbReference type="RefSeq" id="XP_022133443.1"/>
    </source>
</evidence>
<feature type="transmembrane region" description="Helical" evidence="1">
    <location>
        <begin position="23"/>
        <end position="44"/>
    </location>
</feature>
<dbReference type="GeneID" id="111006016"/>
<keyword evidence="1" id="KW-0812">Transmembrane</keyword>
<dbReference type="Gene3D" id="3.90.550.50">
    <property type="match status" value="1"/>
</dbReference>
<dbReference type="InterPro" id="IPR006740">
    <property type="entry name" value="DUF604"/>
</dbReference>
<organism evidence="2 3">
    <name type="scientific">Momordica charantia</name>
    <name type="common">Bitter gourd</name>
    <name type="synonym">Balsam pear</name>
    <dbReference type="NCBI Taxonomy" id="3673"/>
    <lineage>
        <taxon>Eukaryota</taxon>
        <taxon>Viridiplantae</taxon>
        <taxon>Streptophyta</taxon>
        <taxon>Embryophyta</taxon>
        <taxon>Tracheophyta</taxon>
        <taxon>Spermatophyta</taxon>
        <taxon>Magnoliopsida</taxon>
        <taxon>eudicotyledons</taxon>
        <taxon>Gunneridae</taxon>
        <taxon>Pentapetalae</taxon>
        <taxon>rosids</taxon>
        <taxon>fabids</taxon>
        <taxon>Cucurbitales</taxon>
        <taxon>Cucurbitaceae</taxon>
        <taxon>Momordiceae</taxon>
        <taxon>Momordica</taxon>
    </lineage>
</organism>
<sequence>MQVENRNMTLKKCFVFLEKVSDFFVLFARAGLLLCLVASMSLALHSAFTTRSRRFVLPDRARLVVSEPDHKSTPATSISHVVFGIGASVRTWRDRSLYTHLWWDPNRTRGFVWLDEEPTENQLRPGNRVPYRVSERCRGAGYSCGAAAAVRIARIVVESYKLGLENVRWFVMGDDDTVFFTHNLVSVLGKYDHNEMYYIGANSESVEQDQVHTYEMAFGGGGFAISYPLAARLVNAMDGCLQRYANFYGSDQRVWACVAEFGVPLTIHRGFHQFDVRGNPYGILAAHPLAPLVSLHHLDHVEPLFPNRTRIDSLTSLMRAYQIDPNRILQQSFCYDRRKKWSISIAWGYTVQISSFLETAKDLQTPLRTFKTWRSWSNGPFTFNTRAVSSDPCRRPVVYFLNRVQEVQTRGTQTRYERFVAKEEKVCETADYAHVMAVKEVTVSSMKMDAELWKKAPQRQCCEIMDRGSDDSIWIRIRKCRKRETITI</sequence>
<evidence type="ECO:0000256" key="1">
    <source>
        <dbReference type="SAM" id="Phobius"/>
    </source>
</evidence>
<keyword evidence="1" id="KW-0472">Membrane</keyword>
<name>A0A6J1BZ54_MOMCH</name>
<keyword evidence="2" id="KW-1185">Reference proteome</keyword>
<dbReference type="RefSeq" id="XP_022133443.1">
    <property type="nucleotide sequence ID" value="XM_022277751.1"/>
</dbReference>